<sequence>MSQLSFEMDAARTNVFVTYGNENVRFSMNYYKRNKHRTEQGNNISPFHEFNEWLKTKPRQWQENVYQHYKRIRNIIDEENDVEVMLSKLNEAAVQLYSNVNLDEIESWVKLPTSPCNVPTKPTTNYENTRKNPRETTYVYSDYLGLVVYSIALRFVAPIWGDIDSRLYSQYGKDYKEIYAKEILHKTCLDGCVAENRLREFMINAKVQVDTNTVLMSGLSEDDFYNYMLAIIILRRLSLGDVSGSDNTYRLIINIYYYFQTKIKQVARSYGSNTDSVKFKKNPVEDKKTNSDSNSQSVYDVGFSRSKISTDDKVFLEFAAKDHDRIIQIVEPELPKELYWEAIDAIRVNFNIDNLSGIREYMKPIQEIQLNIVKWVLDEAINPVIYDYLDLETVIDLLGLTSAILWHRGYYEFAALVSAIAINTNSDDFFIAPTYRRNIDSHLSNRLNKTYCLGGTTKSEKRNMTALGCIELFEKGISPFNWYLTLPSKWANSGKIVNKDNRLITQSDIRVRIAELMLDIANRQKLVPVEAF</sequence>
<reference evidence="1" key="1">
    <citation type="journal article" date="2021" name="Proc. Natl. Acad. Sci. U.S.A.">
        <title>A Catalog of Tens of Thousands of Viruses from Human Metagenomes Reveals Hidden Associations with Chronic Diseases.</title>
        <authorList>
            <person name="Tisza M.J."/>
            <person name="Buck C.B."/>
        </authorList>
    </citation>
    <scope>NUCLEOTIDE SEQUENCE</scope>
    <source>
        <strain evidence="1">CtLnO19</strain>
    </source>
</reference>
<proteinExistence type="predicted"/>
<name>A0A8S5P1G2_9CAUD</name>
<accession>A0A8S5P1G2</accession>
<organism evidence="1">
    <name type="scientific">Myoviridae sp. ctLnO19</name>
    <dbReference type="NCBI Taxonomy" id="2825085"/>
    <lineage>
        <taxon>Viruses</taxon>
        <taxon>Duplodnaviria</taxon>
        <taxon>Heunggongvirae</taxon>
        <taxon>Uroviricota</taxon>
        <taxon>Caudoviricetes</taxon>
    </lineage>
</organism>
<evidence type="ECO:0000313" key="1">
    <source>
        <dbReference type="EMBL" id="DAE00265.1"/>
    </source>
</evidence>
<dbReference type="EMBL" id="BK015301">
    <property type="protein sequence ID" value="DAE00265.1"/>
    <property type="molecule type" value="Genomic_DNA"/>
</dbReference>
<protein>
    <submittedName>
        <fullName evidence="1">Uncharacterized protein</fullName>
    </submittedName>
</protein>